<dbReference type="PANTHER" id="PTHR34697:SF2">
    <property type="entry name" value="PHOSPHATIDYLGLYCEROL LYSYLTRANSFERASE"/>
    <property type="match status" value="1"/>
</dbReference>
<keyword evidence="5 6" id="KW-0472">Membrane</keyword>
<feature type="transmembrane region" description="Helical" evidence="6">
    <location>
        <begin position="211"/>
        <end position="232"/>
    </location>
</feature>
<dbReference type="InterPro" id="IPR024320">
    <property type="entry name" value="LPG_synthase_C"/>
</dbReference>
<dbReference type="GO" id="GO:0005886">
    <property type="term" value="C:plasma membrane"/>
    <property type="evidence" value="ECO:0007669"/>
    <property type="project" value="UniProtKB-SubCell"/>
</dbReference>
<keyword evidence="9" id="KW-1185">Reference proteome</keyword>
<feature type="transmembrane region" description="Helical" evidence="6">
    <location>
        <begin position="156"/>
        <end position="176"/>
    </location>
</feature>
<evidence type="ECO:0000256" key="5">
    <source>
        <dbReference type="ARBA" id="ARBA00023136"/>
    </source>
</evidence>
<keyword evidence="4 6" id="KW-1133">Transmembrane helix</keyword>
<gene>
    <name evidence="8" type="primary">lysX_1</name>
    <name evidence="8" type="ORF">HALOF300_01221</name>
</gene>
<reference evidence="8 9" key="1">
    <citation type="submission" date="2019-11" db="EMBL/GenBank/DDBJ databases">
        <authorList>
            <person name="Criscuolo A."/>
        </authorList>
    </citation>
    <scope>NUCLEOTIDE SEQUENCE [LARGE SCALE GENOMIC DNA]</scope>
    <source>
        <strain evidence="8">CIP111667</strain>
    </source>
</reference>
<dbReference type="RefSeq" id="WP_156740043.1">
    <property type="nucleotide sequence ID" value="NZ_CACRYJ010000017.1"/>
</dbReference>
<evidence type="ECO:0000256" key="2">
    <source>
        <dbReference type="ARBA" id="ARBA00022475"/>
    </source>
</evidence>
<evidence type="ECO:0000313" key="8">
    <source>
        <dbReference type="EMBL" id="VZO36017.1"/>
    </source>
</evidence>
<comment type="subcellular location">
    <subcellularLocation>
        <location evidence="1">Cell membrane</location>
        <topology evidence="1">Multi-pass membrane protein</topology>
    </subcellularLocation>
</comment>
<accession>A0A7M4DGH4</accession>
<sequence length="584" mass="62351">MAPEARRPGQVRVDRTRWSARGIGASDWLRHDRSRRVATYAVVVLAVLGLLSAASAPLRGRVRILLEIVPLVVPETAALTLIFVSFALLLTARGLRRGHRLGWIAAEALLVTSVVLHLSKGLDVEEAALAAGGAIWLALNHRAFPVLASRAALTRAALVGIGGVAVTLAVSLGLAVRFGTVDATDLDESARAVLLRLGGWSDLPLPFMGPFAGPLLTAVGLALLGSVLWVLLSPAASAPLVGEAHRQEREHARAVVSRYGGGSLDYFALRDDKQWFFTGRSVVAHAVRGAVCVVSPDPIGPPEERAEVWAELTAHAERHGWSVTVLGAAQEWLSIYESSGLRSFYLGDEAIVDCATFDLTDSASKSLRRAHRRVVAAGFTVSFLDPATLDGAARAELVEFAVRSRQGEAEHGFSMTLSRLFDPADVGLVLAVARDGAGQVQAFIQWVPAPRLPGWSLDTMRRSPAEGIPNGVMDFLVIESIRYLAARGGASVALNFAVLHSVVAGDSDAPSSRLARSVLRRASSRMQIESLWRFNAKYRPRWVPRYAAVGSMDLLAAQGLAIADVEGLTGLPVVGRFLGHPPPS</sequence>
<dbReference type="GO" id="GO:0016755">
    <property type="term" value="F:aminoacyltransferase activity"/>
    <property type="evidence" value="ECO:0007669"/>
    <property type="project" value="TreeGrafter"/>
</dbReference>
<evidence type="ECO:0000256" key="4">
    <source>
        <dbReference type="ARBA" id="ARBA00022989"/>
    </source>
</evidence>
<feature type="transmembrane region" description="Helical" evidence="6">
    <location>
        <begin position="37"/>
        <end position="56"/>
    </location>
</feature>
<keyword evidence="3 6" id="KW-0812">Transmembrane</keyword>
<dbReference type="InterPro" id="IPR051211">
    <property type="entry name" value="PG_lysyltransferase"/>
</dbReference>
<proteinExistence type="predicted"/>
<dbReference type="Pfam" id="PF09924">
    <property type="entry name" value="LPG_synthase_C"/>
    <property type="match status" value="1"/>
</dbReference>
<protein>
    <submittedName>
        <fullName evidence="8">Lysylphosphatidylglycerol biosynthesis bifunctional protein LysX</fullName>
    </submittedName>
</protein>
<evidence type="ECO:0000256" key="1">
    <source>
        <dbReference type="ARBA" id="ARBA00004651"/>
    </source>
</evidence>
<keyword evidence="2" id="KW-1003">Cell membrane</keyword>
<evidence type="ECO:0000256" key="3">
    <source>
        <dbReference type="ARBA" id="ARBA00022692"/>
    </source>
</evidence>
<dbReference type="AlphaFoldDB" id="A0A7M4DGH4"/>
<evidence type="ECO:0000256" key="6">
    <source>
        <dbReference type="SAM" id="Phobius"/>
    </source>
</evidence>
<dbReference type="PANTHER" id="PTHR34697">
    <property type="entry name" value="PHOSPHATIDYLGLYCEROL LYSYLTRANSFERASE"/>
    <property type="match status" value="1"/>
</dbReference>
<comment type="caution">
    <text evidence="8">The sequence shown here is derived from an EMBL/GenBank/DDBJ whole genome shotgun (WGS) entry which is preliminary data.</text>
</comment>
<feature type="domain" description="Phosphatidylglycerol lysyltransferase C-terminal" evidence="7">
    <location>
        <begin position="254"/>
        <end position="548"/>
    </location>
</feature>
<name>A0A7M4DGH4_9MICO</name>
<evidence type="ECO:0000259" key="7">
    <source>
        <dbReference type="Pfam" id="PF09924"/>
    </source>
</evidence>
<evidence type="ECO:0000313" key="9">
    <source>
        <dbReference type="Proteomes" id="UP000419743"/>
    </source>
</evidence>
<dbReference type="GO" id="GO:0055091">
    <property type="term" value="P:phospholipid homeostasis"/>
    <property type="evidence" value="ECO:0007669"/>
    <property type="project" value="TreeGrafter"/>
</dbReference>
<organism evidence="8 9">
    <name type="scientific">Occultella aeris</name>
    <dbReference type="NCBI Taxonomy" id="2761496"/>
    <lineage>
        <taxon>Bacteria</taxon>
        <taxon>Bacillati</taxon>
        <taxon>Actinomycetota</taxon>
        <taxon>Actinomycetes</taxon>
        <taxon>Micrococcales</taxon>
        <taxon>Ruaniaceae</taxon>
        <taxon>Occultella</taxon>
    </lineage>
</organism>
<feature type="transmembrane region" description="Helical" evidence="6">
    <location>
        <begin position="68"/>
        <end position="89"/>
    </location>
</feature>
<dbReference type="Proteomes" id="UP000419743">
    <property type="component" value="Unassembled WGS sequence"/>
</dbReference>
<dbReference type="EMBL" id="CACRYJ010000017">
    <property type="protein sequence ID" value="VZO36017.1"/>
    <property type="molecule type" value="Genomic_DNA"/>
</dbReference>